<dbReference type="OrthoDB" id="5598028at2759"/>
<dbReference type="InterPro" id="IPR058933">
    <property type="entry name" value="YMC020W-like_ab_hydrolase"/>
</dbReference>
<proteinExistence type="predicted"/>
<name>A0A9P6J7V7_9FUNG</name>
<sequence>HQVTDYQEGERRDIHGNIVRLGNPPPQQQQQQQQQQQPSVAPHQSEDPTNTDPQVHQDKDAPQPSIALTPPQEPDSIPATTSQAVEKAAGKVFNSVPEAVKKRRKNVVLPDYYEQFPDVRPILLLSVPVGSAELAMIAQGAGTASAAITSSFTERIVWLARSAVNSVRTLLFLPKFAGCNELKAGTKDALHRGTNGIRKVAIIGVHGWYPRKVLRTVIGEPTGTSRKFCDEMDLALEEYLETHGKHLDPKDITLIPLEGEGKVLDRVENLHQLLVRNRQWRQAVHEADLVLVATHSQGTPTSILLVARWINEGLLRVKKDDPKMQRVGILAMAGISHGPFPFLKGNLFIRYFEAEAASELFEFMDSETALAKIYREGLKTVLSSGVRLICVASLEDQVVPLYSAVMTSIHHPSIIRAVYIDAANYQNDFLINLIAFSLRLRNAGVNDHGILVQLSEVIAGSLYAGDGHSTIYEEREVYLFSLRSLLEPPASLTPDISRKQPILHPFKAKQRLNPFYLPWGMRGIADEIIACGDQVLIKELERLKKLYNEWDPVTKGMKEIKFRLEPIRSKL</sequence>
<feature type="domain" description="YMC020W-like alpha/beta hydrolase" evidence="2">
    <location>
        <begin position="192"/>
        <end position="527"/>
    </location>
</feature>
<accession>A0A9P6J7V7</accession>
<protein>
    <recommendedName>
        <fullName evidence="2">YMC020W-like alpha/beta hydrolase domain-containing protein</fullName>
    </recommendedName>
</protein>
<evidence type="ECO:0000256" key="1">
    <source>
        <dbReference type="SAM" id="MobiDB-lite"/>
    </source>
</evidence>
<dbReference type="Proteomes" id="UP000749646">
    <property type="component" value="Unassembled WGS sequence"/>
</dbReference>
<dbReference type="PANTHER" id="PTHR47349">
    <property type="entry name" value="CHROMOSOME 8, WHOLE GENOME SHOTGUN SEQUENCE"/>
    <property type="match status" value="1"/>
</dbReference>
<feature type="non-terminal residue" evidence="3">
    <location>
        <position position="1"/>
    </location>
</feature>
<reference evidence="3" key="1">
    <citation type="journal article" date="2020" name="Fungal Divers.">
        <title>Resolving the Mortierellaceae phylogeny through synthesis of multi-gene phylogenetics and phylogenomics.</title>
        <authorList>
            <person name="Vandepol N."/>
            <person name="Liber J."/>
            <person name="Desiro A."/>
            <person name="Na H."/>
            <person name="Kennedy M."/>
            <person name="Barry K."/>
            <person name="Grigoriev I.V."/>
            <person name="Miller A.N."/>
            <person name="O'Donnell K."/>
            <person name="Stajich J.E."/>
            <person name="Bonito G."/>
        </authorList>
    </citation>
    <scope>NUCLEOTIDE SEQUENCE</scope>
    <source>
        <strain evidence="3">MES-2147</strain>
    </source>
</reference>
<feature type="region of interest" description="Disordered" evidence="1">
    <location>
        <begin position="1"/>
        <end position="83"/>
    </location>
</feature>
<gene>
    <name evidence="3" type="ORF">BGZ65_004835</name>
</gene>
<organism evidence="3 4">
    <name type="scientific">Modicella reniformis</name>
    <dbReference type="NCBI Taxonomy" id="1440133"/>
    <lineage>
        <taxon>Eukaryota</taxon>
        <taxon>Fungi</taxon>
        <taxon>Fungi incertae sedis</taxon>
        <taxon>Mucoromycota</taxon>
        <taxon>Mortierellomycotina</taxon>
        <taxon>Mortierellomycetes</taxon>
        <taxon>Mortierellales</taxon>
        <taxon>Mortierellaceae</taxon>
        <taxon>Modicella</taxon>
    </lineage>
</organism>
<evidence type="ECO:0000259" key="2">
    <source>
        <dbReference type="Pfam" id="PF26147"/>
    </source>
</evidence>
<dbReference type="Pfam" id="PF26147">
    <property type="entry name" value="AB_HYDROLASE_YMC0-YMC35"/>
    <property type="match status" value="1"/>
</dbReference>
<dbReference type="EMBL" id="JAAAHW010006308">
    <property type="protein sequence ID" value="KAF9963264.1"/>
    <property type="molecule type" value="Genomic_DNA"/>
</dbReference>
<evidence type="ECO:0000313" key="4">
    <source>
        <dbReference type="Proteomes" id="UP000749646"/>
    </source>
</evidence>
<evidence type="ECO:0000313" key="3">
    <source>
        <dbReference type="EMBL" id="KAF9963264.1"/>
    </source>
</evidence>
<feature type="compositionally biased region" description="Low complexity" evidence="1">
    <location>
        <begin position="28"/>
        <end position="38"/>
    </location>
</feature>
<dbReference type="AlphaFoldDB" id="A0A9P6J7V7"/>
<dbReference type="InterPro" id="IPR058934">
    <property type="entry name" value="YMC020W-like"/>
</dbReference>
<keyword evidence="4" id="KW-1185">Reference proteome</keyword>
<dbReference type="PANTHER" id="PTHR47349:SF1">
    <property type="entry name" value="AER328WP"/>
    <property type="match status" value="1"/>
</dbReference>
<comment type="caution">
    <text evidence="3">The sequence shown here is derived from an EMBL/GenBank/DDBJ whole genome shotgun (WGS) entry which is preliminary data.</text>
</comment>